<organism evidence="1 2">
    <name type="scientific">Plicaturopsis crispa FD-325 SS-3</name>
    <dbReference type="NCBI Taxonomy" id="944288"/>
    <lineage>
        <taxon>Eukaryota</taxon>
        <taxon>Fungi</taxon>
        <taxon>Dikarya</taxon>
        <taxon>Basidiomycota</taxon>
        <taxon>Agaricomycotina</taxon>
        <taxon>Agaricomycetes</taxon>
        <taxon>Agaricomycetidae</taxon>
        <taxon>Amylocorticiales</taxon>
        <taxon>Amylocorticiaceae</taxon>
        <taxon>Plicatura</taxon>
        <taxon>Plicaturopsis crispa</taxon>
    </lineage>
</organism>
<sequence length="267" mass="31168">MPNVECVRFTENLRRSRYYRIPVIFRCIKYCAGYLRYPSVRDDNSHEPPYVRVMSAVFGKEVTAALLLHDLSVITLGHYDARLGREGVLPIVRGGNVYGRSIFIMVSITKPKPLSAGLDHILTQFPPFNTLEYYRRIAMPSGLFERLEKVKIPRLPVTSLCINPPVDERTHEYFSTPEYISAQQQALHSLSMISPTLRLVRYGRILWKRDREAEMWTPKPQPVTMSWWRCIDMDRIENGVAALKDTEHTNEVVRRMMARFWRKPILL</sequence>
<dbReference type="EMBL" id="KN832577">
    <property type="protein sequence ID" value="KII83471.1"/>
    <property type="molecule type" value="Genomic_DNA"/>
</dbReference>
<dbReference type="HOGENOM" id="CLU_073900_0_0_1"/>
<evidence type="ECO:0000313" key="2">
    <source>
        <dbReference type="Proteomes" id="UP000053263"/>
    </source>
</evidence>
<protein>
    <submittedName>
        <fullName evidence="1">Uncharacterized protein</fullName>
    </submittedName>
</protein>
<proteinExistence type="predicted"/>
<gene>
    <name evidence="1" type="ORF">PLICRDRAFT_180376</name>
</gene>
<dbReference type="AlphaFoldDB" id="A0A0C9SKC0"/>
<reference evidence="1 2" key="1">
    <citation type="submission" date="2014-06" db="EMBL/GenBank/DDBJ databases">
        <title>Evolutionary Origins and Diversification of the Mycorrhizal Mutualists.</title>
        <authorList>
            <consortium name="DOE Joint Genome Institute"/>
            <consortium name="Mycorrhizal Genomics Consortium"/>
            <person name="Kohler A."/>
            <person name="Kuo A."/>
            <person name="Nagy L.G."/>
            <person name="Floudas D."/>
            <person name="Copeland A."/>
            <person name="Barry K.W."/>
            <person name="Cichocki N."/>
            <person name="Veneault-Fourrey C."/>
            <person name="LaButti K."/>
            <person name="Lindquist E.A."/>
            <person name="Lipzen A."/>
            <person name="Lundell T."/>
            <person name="Morin E."/>
            <person name="Murat C."/>
            <person name="Riley R."/>
            <person name="Ohm R."/>
            <person name="Sun H."/>
            <person name="Tunlid A."/>
            <person name="Henrissat B."/>
            <person name="Grigoriev I.V."/>
            <person name="Hibbett D.S."/>
            <person name="Martin F."/>
        </authorList>
    </citation>
    <scope>NUCLEOTIDE SEQUENCE [LARGE SCALE GENOMIC DNA]</scope>
    <source>
        <strain evidence="1 2">FD-325 SS-3</strain>
    </source>
</reference>
<evidence type="ECO:0000313" key="1">
    <source>
        <dbReference type="EMBL" id="KII83471.1"/>
    </source>
</evidence>
<dbReference type="Proteomes" id="UP000053263">
    <property type="component" value="Unassembled WGS sequence"/>
</dbReference>
<keyword evidence="2" id="KW-1185">Reference proteome</keyword>
<name>A0A0C9SKC0_PLICR</name>
<accession>A0A0C9SKC0</accession>